<keyword evidence="18" id="KW-1185">Reference proteome</keyword>
<evidence type="ECO:0000256" key="15">
    <source>
        <dbReference type="SAM" id="Phobius"/>
    </source>
</evidence>
<dbReference type="InterPro" id="IPR051652">
    <property type="entry name" value="MDM2_MDM4_MUL1"/>
</dbReference>
<keyword evidence="6" id="KW-0479">Metal-binding</keyword>
<keyword evidence="11 15" id="KW-1133">Transmembrane helix</keyword>
<dbReference type="InterPro" id="IPR001841">
    <property type="entry name" value="Znf_RING"/>
</dbReference>
<evidence type="ECO:0000256" key="7">
    <source>
        <dbReference type="ARBA" id="ARBA00022771"/>
    </source>
</evidence>
<dbReference type="PROSITE" id="PS50089">
    <property type="entry name" value="ZF_RING_2"/>
    <property type="match status" value="1"/>
</dbReference>
<comment type="catalytic activity">
    <reaction evidence="1">
        <text>S-ubiquitinyl-[E2 ubiquitin-conjugating enzyme]-L-cysteine + [acceptor protein]-L-lysine = [E2 ubiquitin-conjugating enzyme]-L-cysteine + N(6)-ubiquitinyl-[acceptor protein]-L-lysine.</text>
        <dbReference type="EC" id="2.3.2.27"/>
    </reaction>
</comment>
<evidence type="ECO:0000256" key="2">
    <source>
        <dbReference type="ARBA" id="ARBA00004374"/>
    </source>
</evidence>
<dbReference type="Pfam" id="PF13920">
    <property type="entry name" value="zf-C3HC4_3"/>
    <property type="match status" value="1"/>
</dbReference>
<dbReference type="SMART" id="SM00184">
    <property type="entry name" value="RING"/>
    <property type="match status" value="1"/>
</dbReference>
<evidence type="ECO:0000313" key="18">
    <source>
        <dbReference type="Proteomes" id="UP000827092"/>
    </source>
</evidence>
<proteinExistence type="predicted"/>
<evidence type="ECO:0000256" key="9">
    <source>
        <dbReference type="ARBA" id="ARBA00022787"/>
    </source>
</evidence>
<keyword evidence="13 15" id="KW-0472">Membrane</keyword>
<evidence type="ECO:0000259" key="16">
    <source>
        <dbReference type="PROSITE" id="PS50089"/>
    </source>
</evidence>
<feature type="transmembrane region" description="Helical" evidence="15">
    <location>
        <begin position="238"/>
        <end position="258"/>
    </location>
</feature>
<dbReference type="InterPro" id="IPR022170">
    <property type="entry name" value="MUL1-like"/>
</dbReference>
<feature type="domain" description="RING-type" evidence="16">
    <location>
        <begin position="300"/>
        <end position="336"/>
    </location>
</feature>
<evidence type="ECO:0000313" key="17">
    <source>
        <dbReference type="EMBL" id="KAG8200206.1"/>
    </source>
</evidence>
<keyword evidence="7 14" id="KW-0863">Zinc-finger</keyword>
<evidence type="ECO:0000256" key="14">
    <source>
        <dbReference type="PROSITE-ProRule" id="PRU00175"/>
    </source>
</evidence>
<dbReference type="Proteomes" id="UP000827092">
    <property type="component" value="Unassembled WGS sequence"/>
</dbReference>
<keyword evidence="10" id="KW-0862">Zinc</keyword>
<gene>
    <name evidence="17" type="ORF">JTE90_024985</name>
</gene>
<comment type="subcellular location">
    <subcellularLocation>
        <location evidence="2">Mitochondrion outer membrane</location>
        <topology evidence="2">Multi-pass membrane protein</topology>
    </subcellularLocation>
</comment>
<evidence type="ECO:0000256" key="10">
    <source>
        <dbReference type="ARBA" id="ARBA00022833"/>
    </source>
</evidence>
<dbReference type="PANTHER" id="PTHR12183:SF32">
    <property type="entry name" value="MITOCHONDRIAL E3 UBIQUITIN PROTEIN LIGASE 1"/>
    <property type="match status" value="1"/>
</dbReference>
<comment type="caution">
    <text evidence="17">The sequence shown here is derived from an EMBL/GenBank/DDBJ whole genome shotgun (WGS) entry which is preliminary data.</text>
</comment>
<evidence type="ECO:0000256" key="11">
    <source>
        <dbReference type="ARBA" id="ARBA00022989"/>
    </source>
</evidence>
<evidence type="ECO:0000256" key="1">
    <source>
        <dbReference type="ARBA" id="ARBA00000900"/>
    </source>
</evidence>
<dbReference type="EC" id="2.3.2.27" evidence="3"/>
<dbReference type="GO" id="GO:0016567">
    <property type="term" value="P:protein ubiquitination"/>
    <property type="evidence" value="ECO:0007669"/>
    <property type="project" value="InterPro"/>
</dbReference>
<dbReference type="EMBL" id="JAFNEN010000018">
    <property type="protein sequence ID" value="KAG8200206.1"/>
    <property type="molecule type" value="Genomic_DNA"/>
</dbReference>
<evidence type="ECO:0000256" key="8">
    <source>
        <dbReference type="ARBA" id="ARBA00022786"/>
    </source>
</evidence>
<evidence type="ECO:0000256" key="13">
    <source>
        <dbReference type="ARBA" id="ARBA00023136"/>
    </source>
</evidence>
<evidence type="ECO:0000256" key="12">
    <source>
        <dbReference type="ARBA" id="ARBA00023128"/>
    </source>
</evidence>
<keyword evidence="9" id="KW-1000">Mitochondrion outer membrane</keyword>
<evidence type="ECO:0000256" key="5">
    <source>
        <dbReference type="ARBA" id="ARBA00022692"/>
    </source>
</evidence>
<evidence type="ECO:0000256" key="6">
    <source>
        <dbReference type="ARBA" id="ARBA00022723"/>
    </source>
</evidence>
<dbReference type="Gene3D" id="3.30.40.10">
    <property type="entry name" value="Zinc/RING finger domain, C3HC4 (zinc finger)"/>
    <property type="match status" value="1"/>
</dbReference>
<organism evidence="17 18">
    <name type="scientific">Oedothorax gibbosus</name>
    <dbReference type="NCBI Taxonomy" id="931172"/>
    <lineage>
        <taxon>Eukaryota</taxon>
        <taxon>Metazoa</taxon>
        <taxon>Ecdysozoa</taxon>
        <taxon>Arthropoda</taxon>
        <taxon>Chelicerata</taxon>
        <taxon>Arachnida</taxon>
        <taxon>Araneae</taxon>
        <taxon>Araneomorphae</taxon>
        <taxon>Entelegynae</taxon>
        <taxon>Araneoidea</taxon>
        <taxon>Linyphiidae</taxon>
        <taxon>Erigoninae</taxon>
        <taxon>Oedothorax</taxon>
    </lineage>
</organism>
<dbReference type="PANTHER" id="PTHR12183">
    <property type="entry name" value="MITOCHONDRIAL UBIQUITIN LIGASE ACTIVATOR OF NFKB 1"/>
    <property type="match status" value="1"/>
</dbReference>
<keyword evidence="4" id="KW-0808">Transferase</keyword>
<accession>A0AAV6VWR4</accession>
<keyword evidence="5 15" id="KW-0812">Transmembrane</keyword>
<dbReference type="GO" id="GO:0005741">
    <property type="term" value="C:mitochondrial outer membrane"/>
    <property type="evidence" value="ECO:0007669"/>
    <property type="project" value="UniProtKB-SubCell"/>
</dbReference>
<reference evidence="17 18" key="1">
    <citation type="journal article" date="2022" name="Nat. Ecol. Evol.">
        <title>A masculinizing supergene underlies an exaggerated male reproductive morph in a spider.</title>
        <authorList>
            <person name="Hendrickx F."/>
            <person name="De Corte Z."/>
            <person name="Sonet G."/>
            <person name="Van Belleghem S.M."/>
            <person name="Kostlbacher S."/>
            <person name="Vangestel C."/>
        </authorList>
    </citation>
    <scope>NUCLEOTIDE SEQUENCE [LARGE SCALE GENOMIC DNA]</scope>
    <source>
        <strain evidence="17">W744_W776</strain>
    </source>
</reference>
<dbReference type="GO" id="GO:0008270">
    <property type="term" value="F:zinc ion binding"/>
    <property type="evidence" value="ECO:0007669"/>
    <property type="project" value="UniProtKB-KW"/>
</dbReference>
<dbReference type="InterPro" id="IPR013083">
    <property type="entry name" value="Znf_RING/FYVE/PHD"/>
</dbReference>
<dbReference type="Pfam" id="PF12483">
    <property type="entry name" value="GIDE"/>
    <property type="match status" value="1"/>
</dbReference>
<dbReference type="GO" id="GO:0061630">
    <property type="term" value="F:ubiquitin protein ligase activity"/>
    <property type="evidence" value="ECO:0007669"/>
    <property type="project" value="UniProtKB-EC"/>
</dbReference>
<dbReference type="AlphaFoldDB" id="A0AAV6VWR4"/>
<keyword evidence="8" id="KW-0833">Ubl conjugation pathway</keyword>
<dbReference type="SUPFAM" id="SSF57850">
    <property type="entry name" value="RING/U-box"/>
    <property type="match status" value="1"/>
</dbReference>
<evidence type="ECO:0000256" key="3">
    <source>
        <dbReference type="ARBA" id="ARBA00012483"/>
    </source>
</evidence>
<evidence type="ECO:0000256" key="4">
    <source>
        <dbReference type="ARBA" id="ARBA00022679"/>
    </source>
</evidence>
<name>A0AAV6VWR4_9ARAC</name>
<protein>
    <recommendedName>
        <fullName evidence="3">RING-type E3 ubiquitin transferase</fullName>
        <ecNumber evidence="3">2.3.2.27</ecNumber>
    </recommendedName>
</protein>
<sequence>MDFESILEKCAVIGIDVFFLSLFYKLYKEKSNCLKDLKNAEHFELNSELLKNLQSKGGCVPYAVITGKVKAISRPLFSEHFDLLRGVIREKMTNEHKIRWVPSLHIWSSTDNNIKRQVANVPFCLCSKGSLFQRKICVEINDPFSAEELVLSEIFDDFKKYDESFGEAVLGLLSREHVVGIREVENMLLEDTSLTAIGKLTLDNETMKMGVPDGNRTYFLSPLSYDSLVKKISSLEQFYKGLTILMCAVSAILFAYFFKKGYVELRRRIIHARDLRRCQEARKLRRETDSSSDSETAPKCVVCLENPVEILVLECGHACLCLNCSEHVYTYCPICRSAVHRLIPVFMP</sequence>
<keyword evidence="12" id="KW-0496">Mitochondrion</keyword>